<protein>
    <recommendedName>
        <fullName evidence="8">Major facilitator superfamily (MFS) profile domain-containing protein</fullName>
    </recommendedName>
</protein>
<reference evidence="9 10" key="1">
    <citation type="submission" date="2019-07" db="EMBL/GenBank/DDBJ databases">
        <title>Finished genome of Venturia effusa.</title>
        <authorList>
            <person name="Young C.A."/>
            <person name="Cox M.P."/>
            <person name="Ganley A.R.D."/>
            <person name="David W.J."/>
        </authorList>
    </citation>
    <scope>NUCLEOTIDE SEQUENCE [LARGE SCALE GENOMIC DNA]</scope>
    <source>
        <strain evidence="10">albino</strain>
    </source>
</reference>
<feature type="transmembrane region" description="Helical" evidence="7">
    <location>
        <begin position="448"/>
        <end position="466"/>
    </location>
</feature>
<evidence type="ECO:0000256" key="3">
    <source>
        <dbReference type="ARBA" id="ARBA00022448"/>
    </source>
</evidence>
<feature type="transmembrane region" description="Helical" evidence="7">
    <location>
        <begin position="150"/>
        <end position="173"/>
    </location>
</feature>
<dbReference type="FunFam" id="1.20.1250.20:FF:000134">
    <property type="entry name" value="MFS sugar transporter protein"/>
    <property type="match status" value="1"/>
</dbReference>
<dbReference type="PANTHER" id="PTHR48022:SF31">
    <property type="entry name" value="HEXOSE TRANSPORTER"/>
    <property type="match status" value="1"/>
</dbReference>
<dbReference type="AlphaFoldDB" id="A0A517LHX7"/>
<comment type="subcellular location">
    <subcellularLocation>
        <location evidence="1">Membrane</location>
        <topology evidence="1">Multi-pass membrane protein</topology>
    </subcellularLocation>
</comment>
<evidence type="ECO:0000313" key="10">
    <source>
        <dbReference type="Proteomes" id="UP000316270"/>
    </source>
</evidence>
<feature type="domain" description="Major facilitator superfamily (MFS) profile" evidence="8">
    <location>
        <begin position="53"/>
        <end position="495"/>
    </location>
</feature>
<sequence length="538" mass="58719">MVRSRSRCSSSSPLLNPRVSDYGTVIMTDPLGRYPHWFPTFVPKNSNLVSALLVFSSCITSTTFGYDGSMLNGLNILPTYSDYFGLTDPKKGPALTGLMTASIWIGGILAGISYGWVTDKIGRRPALFWAAVITLIAVVLQSAAQNIGSFVFARILIGYGTTASGLTGPAYLAETLPLQHRAWGLGLFNDFYYVGGLLAAAITYRTIEYNSTWSWRTPSLIQGIFSIICIAILPFVPESPRWLAFNHRKNEARTVIALTHSNGDTSSSLVLAQYKQIEDTIAFETHAGETLSMKKLVKTPSSRNRVLLAISCAVFSTIAGNISASYYLGPMLNNAGITDATTQLEINVILNAFCLVCSIGGTWLVNSWGRKPMALLSTALLTIFIFMIGLLTKVYGSSKNHSGIYATVASIFLFQGTYSLGWTPILYLYPPEVLNYPIRANGMGIFQVFLNGTALLFVFIMPIALANIAWRIYLINGSWNILMIVAIALFWIETKGKTLEEIDEAIEGVRHNDAPGVKDPMANKGAQVTVQGNPDMLT</sequence>
<dbReference type="SUPFAM" id="SSF103473">
    <property type="entry name" value="MFS general substrate transporter"/>
    <property type="match status" value="1"/>
</dbReference>
<feature type="transmembrane region" description="Helical" evidence="7">
    <location>
        <begin position="94"/>
        <end position="114"/>
    </location>
</feature>
<evidence type="ECO:0000256" key="2">
    <source>
        <dbReference type="ARBA" id="ARBA00010992"/>
    </source>
</evidence>
<dbReference type="Gene3D" id="1.20.1250.20">
    <property type="entry name" value="MFS general substrate transporter like domains"/>
    <property type="match status" value="1"/>
</dbReference>
<feature type="transmembrane region" description="Helical" evidence="7">
    <location>
        <begin position="185"/>
        <end position="207"/>
    </location>
</feature>
<dbReference type="PANTHER" id="PTHR48022">
    <property type="entry name" value="PLASTIDIC GLUCOSE TRANSPORTER 4"/>
    <property type="match status" value="1"/>
</dbReference>
<feature type="transmembrane region" description="Helical" evidence="7">
    <location>
        <begin position="472"/>
        <end position="492"/>
    </location>
</feature>
<gene>
    <name evidence="9" type="ORF">FKW77_000476</name>
</gene>
<feature type="transmembrane region" description="Helical" evidence="7">
    <location>
        <begin position="48"/>
        <end position="66"/>
    </location>
</feature>
<dbReference type="InterPro" id="IPR020846">
    <property type="entry name" value="MFS_dom"/>
</dbReference>
<keyword evidence="5 7" id="KW-1133">Transmembrane helix</keyword>
<dbReference type="InterPro" id="IPR036259">
    <property type="entry name" value="MFS_trans_sf"/>
</dbReference>
<feature type="transmembrane region" description="Helical" evidence="7">
    <location>
        <begin position="219"/>
        <end position="236"/>
    </location>
</feature>
<evidence type="ECO:0000256" key="5">
    <source>
        <dbReference type="ARBA" id="ARBA00022989"/>
    </source>
</evidence>
<dbReference type="GO" id="GO:0016020">
    <property type="term" value="C:membrane"/>
    <property type="evidence" value="ECO:0007669"/>
    <property type="project" value="UniProtKB-SubCell"/>
</dbReference>
<organism evidence="9 10">
    <name type="scientific">Venturia effusa</name>
    <dbReference type="NCBI Taxonomy" id="50376"/>
    <lineage>
        <taxon>Eukaryota</taxon>
        <taxon>Fungi</taxon>
        <taxon>Dikarya</taxon>
        <taxon>Ascomycota</taxon>
        <taxon>Pezizomycotina</taxon>
        <taxon>Dothideomycetes</taxon>
        <taxon>Pleosporomycetidae</taxon>
        <taxon>Venturiales</taxon>
        <taxon>Venturiaceae</taxon>
        <taxon>Venturia</taxon>
    </lineage>
</organism>
<keyword evidence="3" id="KW-0813">Transport</keyword>
<evidence type="ECO:0000256" key="4">
    <source>
        <dbReference type="ARBA" id="ARBA00022692"/>
    </source>
</evidence>
<keyword evidence="6 7" id="KW-0472">Membrane</keyword>
<feature type="transmembrane region" description="Helical" evidence="7">
    <location>
        <begin position="373"/>
        <end position="392"/>
    </location>
</feature>
<accession>A0A517LHX7</accession>
<dbReference type="STRING" id="50376.A0A517LHX7"/>
<keyword evidence="4 7" id="KW-0812">Transmembrane</keyword>
<dbReference type="OrthoDB" id="6133115at2759"/>
<feature type="transmembrane region" description="Helical" evidence="7">
    <location>
        <begin position="348"/>
        <end position="366"/>
    </location>
</feature>
<dbReference type="Proteomes" id="UP000316270">
    <property type="component" value="Chromosome 13"/>
</dbReference>
<evidence type="ECO:0000256" key="7">
    <source>
        <dbReference type="SAM" id="Phobius"/>
    </source>
</evidence>
<comment type="similarity">
    <text evidence="2">Belongs to the major facilitator superfamily. Sugar transporter (TC 2.A.1.1) family.</text>
</comment>
<evidence type="ECO:0000256" key="1">
    <source>
        <dbReference type="ARBA" id="ARBA00004141"/>
    </source>
</evidence>
<evidence type="ECO:0000256" key="6">
    <source>
        <dbReference type="ARBA" id="ARBA00023136"/>
    </source>
</evidence>
<evidence type="ECO:0000313" key="9">
    <source>
        <dbReference type="EMBL" id="QDS75242.1"/>
    </source>
</evidence>
<dbReference type="InterPro" id="IPR005828">
    <property type="entry name" value="MFS_sugar_transport-like"/>
</dbReference>
<keyword evidence="10" id="KW-1185">Reference proteome</keyword>
<name>A0A517LHX7_9PEZI</name>
<evidence type="ECO:0000259" key="8">
    <source>
        <dbReference type="PROSITE" id="PS50850"/>
    </source>
</evidence>
<feature type="transmembrane region" description="Helical" evidence="7">
    <location>
        <begin position="126"/>
        <end position="144"/>
    </location>
</feature>
<dbReference type="GO" id="GO:0005351">
    <property type="term" value="F:carbohydrate:proton symporter activity"/>
    <property type="evidence" value="ECO:0007669"/>
    <property type="project" value="TreeGrafter"/>
</dbReference>
<dbReference type="EMBL" id="CP042197">
    <property type="protein sequence ID" value="QDS75242.1"/>
    <property type="molecule type" value="Genomic_DNA"/>
</dbReference>
<feature type="transmembrane region" description="Helical" evidence="7">
    <location>
        <begin position="404"/>
        <end position="428"/>
    </location>
</feature>
<dbReference type="PROSITE" id="PS50850">
    <property type="entry name" value="MFS"/>
    <property type="match status" value="1"/>
</dbReference>
<proteinExistence type="inferred from homology"/>
<feature type="transmembrane region" description="Helical" evidence="7">
    <location>
        <begin position="306"/>
        <end position="328"/>
    </location>
</feature>
<dbReference type="Pfam" id="PF00083">
    <property type="entry name" value="Sugar_tr"/>
    <property type="match status" value="1"/>
</dbReference>
<dbReference type="InterPro" id="IPR050360">
    <property type="entry name" value="MFS_Sugar_Transporters"/>
</dbReference>